<comment type="caution">
    <text evidence="1">The sequence shown here is derived from an EMBL/GenBank/DDBJ whole genome shotgun (WGS) entry which is preliminary data.</text>
</comment>
<organism evidence="1 2">
    <name type="scientific">Paenibacillus shunpengii</name>
    <dbReference type="NCBI Taxonomy" id="2054424"/>
    <lineage>
        <taxon>Bacteria</taxon>
        <taxon>Bacillati</taxon>
        <taxon>Bacillota</taxon>
        <taxon>Bacilli</taxon>
        <taxon>Bacillales</taxon>
        <taxon>Paenibacillaceae</taxon>
        <taxon>Paenibacillus</taxon>
    </lineage>
</organism>
<sequence>MYEYHGWATIRESSSIEDDELNLAILIKKIQEYINELQWPNGVLDLRIVNGEYQLWIAGLNNHKPTDKHHPLKVFSTIGTLAPGSYGILYVRDSDDLEYYNEFKVHSLVRGTVTEHADPFLSPVIPKLEDKT</sequence>
<accession>A0ABW5SGQ9</accession>
<name>A0ABW5SGQ9_9BACL</name>
<protein>
    <submittedName>
        <fullName evidence="1">Imm7 family immunity protein</fullName>
    </submittedName>
</protein>
<dbReference type="EMBL" id="JBHUMJ010000002">
    <property type="protein sequence ID" value="MFD2698973.1"/>
    <property type="molecule type" value="Genomic_DNA"/>
</dbReference>
<proteinExistence type="predicted"/>
<keyword evidence="2" id="KW-1185">Reference proteome</keyword>
<dbReference type="Pfam" id="PF15585">
    <property type="entry name" value="Imm7"/>
    <property type="match status" value="1"/>
</dbReference>
<dbReference type="Proteomes" id="UP001597540">
    <property type="component" value="Unassembled WGS sequence"/>
</dbReference>
<dbReference type="InterPro" id="IPR028965">
    <property type="entry name" value="Imm7"/>
</dbReference>
<evidence type="ECO:0000313" key="2">
    <source>
        <dbReference type="Proteomes" id="UP001597540"/>
    </source>
</evidence>
<dbReference type="RefSeq" id="WP_379259859.1">
    <property type="nucleotide sequence ID" value="NZ_JBHUMJ010000002.1"/>
</dbReference>
<reference evidence="2" key="1">
    <citation type="journal article" date="2019" name="Int. J. Syst. Evol. Microbiol.">
        <title>The Global Catalogue of Microorganisms (GCM) 10K type strain sequencing project: providing services to taxonomists for standard genome sequencing and annotation.</title>
        <authorList>
            <consortium name="The Broad Institute Genomics Platform"/>
            <consortium name="The Broad Institute Genome Sequencing Center for Infectious Disease"/>
            <person name="Wu L."/>
            <person name="Ma J."/>
        </authorList>
    </citation>
    <scope>NUCLEOTIDE SEQUENCE [LARGE SCALE GENOMIC DNA]</scope>
    <source>
        <strain evidence="2">KCTC 33849</strain>
    </source>
</reference>
<evidence type="ECO:0000313" key="1">
    <source>
        <dbReference type="EMBL" id="MFD2698973.1"/>
    </source>
</evidence>
<gene>
    <name evidence="1" type="ORF">ACFSVM_00695</name>
</gene>